<dbReference type="SUPFAM" id="SSF46785">
    <property type="entry name" value="Winged helix' DNA-binding domain"/>
    <property type="match status" value="1"/>
</dbReference>
<dbReference type="RefSeq" id="WP_308717819.1">
    <property type="nucleotide sequence ID" value="NZ_JAVHUY010000058.1"/>
</dbReference>
<proteinExistence type="predicted"/>
<dbReference type="EMBL" id="JAVHUY010000058">
    <property type="protein sequence ID" value="MDQ7910578.1"/>
    <property type="molecule type" value="Genomic_DNA"/>
</dbReference>
<evidence type="ECO:0000313" key="1">
    <source>
        <dbReference type="EMBL" id="MDQ7910578.1"/>
    </source>
</evidence>
<name>A0ABU0ZU57_9ACTN</name>
<comment type="caution">
    <text evidence="1">The sequence shown here is derived from an EMBL/GenBank/DDBJ whole genome shotgun (WGS) entry which is preliminary data.</text>
</comment>
<organism evidence="1 3">
    <name type="scientific">Phytohabitans maris</name>
    <dbReference type="NCBI Taxonomy" id="3071409"/>
    <lineage>
        <taxon>Bacteria</taxon>
        <taxon>Bacillati</taxon>
        <taxon>Actinomycetota</taxon>
        <taxon>Actinomycetes</taxon>
        <taxon>Micromonosporales</taxon>
        <taxon>Micromonosporaceae</taxon>
    </lineage>
</organism>
<gene>
    <name evidence="1" type="ORF">RB614_39390</name>
    <name evidence="2" type="ORF">RB614_43175</name>
</gene>
<evidence type="ECO:0000313" key="3">
    <source>
        <dbReference type="Proteomes" id="UP001230908"/>
    </source>
</evidence>
<evidence type="ECO:0008006" key="4">
    <source>
        <dbReference type="Google" id="ProtNLM"/>
    </source>
</evidence>
<evidence type="ECO:0000313" key="2">
    <source>
        <dbReference type="EMBL" id="MDQ7911313.1"/>
    </source>
</evidence>
<reference evidence="1 3" key="1">
    <citation type="submission" date="2023-08" db="EMBL/GenBank/DDBJ databases">
        <title>Phytohabitans sansha sp. nov., isolated from marine sediment.</title>
        <authorList>
            <person name="Zhao Y."/>
            <person name="Yi K."/>
        </authorList>
    </citation>
    <scope>NUCLEOTIDE SEQUENCE [LARGE SCALE GENOMIC DNA]</scope>
    <source>
        <strain evidence="1 3">ZYX-F-186</strain>
    </source>
</reference>
<keyword evidence="3" id="KW-1185">Reference proteome</keyword>
<sequence length="554" mass="62411">MAARVSRTNAVTVNDVLDGRKLLEIDCLDRVYLTLSVPNLMVGGQVVSFLTQHEGKPVPSPALLERRGQTFRRAVMSFARANDIPVISFAGKKDNSRPGVLADSPWPERKIDQMMPLIRKAAATGRSQVAAIGVAQEYQRVFTGTKSETGTGAVWFSYQRVERRVTCYYFYLWDEQVGPAFIKICAYFPYPGKIWINGHEWAKRQATAAGVGFTELSNGFASCDEPAALQDICDRLGPGTITVFAERWWARLPLPFTGTDRQAGYWWDISMRQVEVAKTIVFSAPHHARAFFEALAADNLDIGRPDNMEIIFNRQVRSTTHGVFRTAIDRDNDGVVVNAFYRHSRIKYYLKDRRALRIETVINDTYDLRVLRRLEHLDELVVKARDVNRRLLDTIRVGQGCVLASPAIERVAQPTLTEDGRRAPALRFGDPRVMALTGALCLNLFAVTGITNNSLRALTARLLGTSYSTSQMTYDLRRLRANGLIHRIEHTHTYTLTPDGQRLAIFYTKLHNRLLRPLTAADQPQAPPTLRHALATIDQHVEDYITRARLKTAA</sequence>
<dbReference type="InterPro" id="IPR036390">
    <property type="entry name" value="WH_DNA-bd_sf"/>
</dbReference>
<dbReference type="EMBL" id="JAVHUY010000077">
    <property type="protein sequence ID" value="MDQ7911313.1"/>
    <property type="molecule type" value="Genomic_DNA"/>
</dbReference>
<accession>A0ABU0ZU57</accession>
<dbReference type="Proteomes" id="UP001230908">
    <property type="component" value="Unassembled WGS sequence"/>
</dbReference>
<protein>
    <recommendedName>
        <fullName evidence="4">MarR family transcriptional regulator</fullName>
    </recommendedName>
</protein>